<dbReference type="RefSeq" id="WP_283174336.1">
    <property type="nucleotide sequence ID" value="NZ_JAPNOA010000039.1"/>
</dbReference>
<protein>
    <submittedName>
        <fullName evidence="1">Uncharacterized protein</fullName>
    </submittedName>
</protein>
<dbReference type="EMBL" id="JAPNOA010000039">
    <property type="protein sequence ID" value="MCY0966125.1"/>
    <property type="molecule type" value="Genomic_DNA"/>
</dbReference>
<name>A0A9X3ITB2_9GAMM</name>
<organism evidence="1 2">
    <name type="scientific">Parathalassolituus penaei</name>
    <dbReference type="NCBI Taxonomy" id="2997323"/>
    <lineage>
        <taxon>Bacteria</taxon>
        <taxon>Pseudomonadati</taxon>
        <taxon>Pseudomonadota</taxon>
        <taxon>Gammaproteobacteria</taxon>
        <taxon>Oceanospirillales</taxon>
        <taxon>Oceanospirillaceae</taxon>
        <taxon>Parathalassolituus</taxon>
    </lineage>
</organism>
<accession>A0A9X3ITB2</accession>
<dbReference type="AlphaFoldDB" id="A0A9X3ITB2"/>
<reference evidence="1" key="1">
    <citation type="submission" date="2022-11" db="EMBL/GenBank/DDBJ databases">
        <title>Parathalassolutuus dongxingensis gen. nov., sp. nov., a novel member of family Oceanospirillaceae isolated from a coastal shrimp pond in Guangxi, China.</title>
        <authorList>
            <person name="Chen H."/>
        </authorList>
    </citation>
    <scope>NUCLEOTIDE SEQUENCE</scope>
    <source>
        <strain evidence="1">G-43</strain>
    </source>
</reference>
<evidence type="ECO:0000313" key="2">
    <source>
        <dbReference type="Proteomes" id="UP001150830"/>
    </source>
</evidence>
<sequence length="321" mass="34052">MYEVLKACLVDGYGSKAAAGWSVVYDDYAATGNFSLTNGPQSGVLGLYHAKTTALRSYEPVLFVAEGMSSAAVPVLGRSLSTTITNTAALSYTYSTTLHGAGGYKSSSNYSPRWLVIANDSWCWVVVVGNASYHGYFNGNPPRVSAWDQWLHKAIGFGAINSPVATLGAGPQAVAGNFCIVGGYSSVGLGYPDWLTSPAPFTGLRSDLGTSQALAARYAVVTPFISATQACQAAYESQLLPAMLYVSESSTSYLVNTRQLGRLPGLMGYRDMSVFNDDALAAKYHPGGVSFRDVMTVDGRNVLYGVIAKTPIFLSLDAADW</sequence>
<dbReference type="Proteomes" id="UP001150830">
    <property type="component" value="Unassembled WGS sequence"/>
</dbReference>
<keyword evidence="2" id="KW-1185">Reference proteome</keyword>
<proteinExistence type="predicted"/>
<gene>
    <name evidence="1" type="ORF">OUO13_13105</name>
</gene>
<evidence type="ECO:0000313" key="1">
    <source>
        <dbReference type="EMBL" id="MCY0966125.1"/>
    </source>
</evidence>
<comment type="caution">
    <text evidence="1">The sequence shown here is derived from an EMBL/GenBank/DDBJ whole genome shotgun (WGS) entry which is preliminary data.</text>
</comment>